<proteinExistence type="predicted"/>
<keyword evidence="2" id="KW-1185">Reference proteome</keyword>
<evidence type="ECO:0000313" key="2">
    <source>
        <dbReference type="Proteomes" id="UP000823786"/>
    </source>
</evidence>
<dbReference type="Proteomes" id="UP000823786">
    <property type="component" value="Unassembled WGS sequence"/>
</dbReference>
<name>A0ABS4EV15_9HYPH</name>
<evidence type="ECO:0000313" key="1">
    <source>
        <dbReference type="EMBL" id="MBP1861636.1"/>
    </source>
</evidence>
<gene>
    <name evidence="1" type="ORF">J2Z75_005165</name>
</gene>
<organism evidence="1 2">
    <name type="scientific">Rhizobium herbae</name>
    <dbReference type="NCBI Taxonomy" id="508661"/>
    <lineage>
        <taxon>Bacteria</taxon>
        <taxon>Pseudomonadati</taxon>
        <taxon>Pseudomonadota</taxon>
        <taxon>Alphaproteobacteria</taxon>
        <taxon>Hyphomicrobiales</taxon>
        <taxon>Rhizobiaceae</taxon>
        <taxon>Rhizobium/Agrobacterium group</taxon>
        <taxon>Rhizobium</taxon>
    </lineage>
</organism>
<reference evidence="1 2" key="1">
    <citation type="submission" date="2021-03" db="EMBL/GenBank/DDBJ databases">
        <title>Genomic Encyclopedia of Type Strains, Phase IV (KMG-IV): sequencing the most valuable type-strain genomes for metagenomic binning, comparative biology and taxonomic classification.</title>
        <authorList>
            <person name="Goeker M."/>
        </authorList>
    </citation>
    <scope>NUCLEOTIDE SEQUENCE [LARGE SCALE GENOMIC DNA]</scope>
    <source>
        <strain evidence="1 2">DSM 26427</strain>
    </source>
</reference>
<comment type="caution">
    <text evidence="1">The sequence shown here is derived from an EMBL/GenBank/DDBJ whole genome shotgun (WGS) entry which is preliminary data.</text>
</comment>
<sequence>MIRDEHEREPTKFDFDLAFVSVGFEQRCRWVTESKHITAQRGIGLEFGFLAEGSYSSNKAFFTARGFKVVGGLGPDAVTNIGKEAEGVGGGGDLSVFVDISAMSREMIANIVLVLRQMAKNFVVAVTVAYAPSKYSGPYAAAPIRLASPIKPALAGWSAFPELPVGALFGLGCDPGLALGALQFLEPNKAWVFSPKGIDPQFDKALLSANEHIEDIFDVTRFDYKIENPSQARGRIEVLLNAIDRDFRVVIVPFGPKIFAWLALATVVFTDRSSVGVWAFSSKEQAQLVDRAADGPIIWHTLKLGPH</sequence>
<dbReference type="RefSeq" id="WP_209856184.1">
    <property type="nucleotide sequence ID" value="NZ_JAGGJV010000011.1"/>
</dbReference>
<protein>
    <submittedName>
        <fullName evidence="1">Uncharacterized protein</fullName>
    </submittedName>
</protein>
<accession>A0ABS4EV15</accession>
<dbReference type="EMBL" id="JAGGJV010000011">
    <property type="protein sequence ID" value="MBP1861636.1"/>
    <property type="molecule type" value="Genomic_DNA"/>
</dbReference>